<dbReference type="Proteomes" id="UP000283269">
    <property type="component" value="Unassembled WGS sequence"/>
</dbReference>
<comment type="caution">
    <text evidence="1">The sequence shown here is derived from an EMBL/GenBank/DDBJ whole genome shotgun (WGS) entry which is preliminary data.</text>
</comment>
<sequence length="223" mass="25017">MEPQDAATFFKVEPLPEPHVPADMLNKLEAKEMTYLSSFCTLSVMDLVMSGVPSEELAVDDFAVCLFDILGYTNCDVALHTHKDIELVICGMCMHIKTDFRRISSTWEDRGDAEVQLVAEAVAGFQSNNKKCFLAGINPVLDVLIPGIIMTGTALVFYKICVMKELANAVMYSTFPQTPTIIHLHVPSLPHSYHCLSEGMKPLDNHHITLHRYEAFKRFIILK</sequence>
<organism evidence="1 2">
    <name type="scientific">Psilocybe cyanescens</name>
    <dbReference type="NCBI Taxonomy" id="93625"/>
    <lineage>
        <taxon>Eukaryota</taxon>
        <taxon>Fungi</taxon>
        <taxon>Dikarya</taxon>
        <taxon>Basidiomycota</taxon>
        <taxon>Agaricomycotina</taxon>
        <taxon>Agaricomycetes</taxon>
        <taxon>Agaricomycetidae</taxon>
        <taxon>Agaricales</taxon>
        <taxon>Agaricineae</taxon>
        <taxon>Strophariaceae</taxon>
        <taxon>Psilocybe</taxon>
    </lineage>
</organism>
<accession>A0A409XDQ9</accession>
<dbReference type="InParanoid" id="A0A409XDQ9"/>
<dbReference type="AlphaFoldDB" id="A0A409XDQ9"/>
<name>A0A409XDQ9_PSICY</name>
<evidence type="ECO:0000313" key="1">
    <source>
        <dbReference type="EMBL" id="PPQ88928.1"/>
    </source>
</evidence>
<dbReference type="OrthoDB" id="3253976at2759"/>
<proteinExistence type="predicted"/>
<reference evidence="1 2" key="1">
    <citation type="journal article" date="2018" name="Evol. Lett.">
        <title>Horizontal gene cluster transfer increased hallucinogenic mushroom diversity.</title>
        <authorList>
            <person name="Reynolds H.T."/>
            <person name="Vijayakumar V."/>
            <person name="Gluck-Thaler E."/>
            <person name="Korotkin H.B."/>
            <person name="Matheny P.B."/>
            <person name="Slot J.C."/>
        </authorList>
    </citation>
    <scope>NUCLEOTIDE SEQUENCE [LARGE SCALE GENOMIC DNA]</scope>
    <source>
        <strain evidence="1 2">2631</strain>
    </source>
</reference>
<gene>
    <name evidence="1" type="ORF">CVT25_005250</name>
</gene>
<evidence type="ECO:0000313" key="2">
    <source>
        <dbReference type="Proteomes" id="UP000283269"/>
    </source>
</evidence>
<dbReference type="EMBL" id="NHYD01001986">
    <property type="protein sequence ID" value="PPQ88928.1"/>
    <property type="molecule type" value="Genomic_DNA"/>
</dbReference>
<keyword evidence="2" id="KW-1185">Reference proteome</keyword>
<protein>
    <submittedName>
        <fullName evidence="1">Uncharacterized protein</fullName>
    </submittedName>
</protein>